<evidence type="ECO:0000256" key="1">
    <source>
        <dbReference type="SAM" id="MobiDB-lite"/>
    </source>
</evidence>
<evidence type="ECO:0000313" key="3">
    <source>
        <dbReference type="Proteomes" id="UP000057820"/>
    </source>
</evidence>
<sequence length="187" mass="20207">MTAPAVMGARAARSVTRRAIASSRSTARSAPVLWKLATGCGSAYSVRYHDEKLYLVTTNGTLACLDVAESAVRAAEDGVLPPTVSIKAPEMSAVLPSNTVEITTGAGDGVVVECVERDGRPRVHIVSPGYRREWNGPIPSRHPRIRCEVCGRIRARRLLLPARRHPPPAVRGNRATPHRPLGDRTIH</sequence>
<organism evidence="2 3">
    <name type="scientific">Nocardia farcinica</name>
    <dbReference type="NCBI Taxonomy" id="37329"/>
    <lineage>
        <taxon>Bacteria</taxon>
        <taxon>Bacillati</taxon>
        <taxon>Actinomycetota</taxon>
        <taxon>Actinomycetes</taxon>
        <taxon>Mycobacteriales</taxon>
        <taxon>Nocardiaceae</taxon>
        <taxon>Nocardia</taxon>
    </lineage>
</organism>
<dbReference type="RefSeq" id="WP_060592714.1">
    <property type="nucleotide sequence ID" value="NZ_FTOW01000018.1"/>
</dbReference>
<protein>
    <submittedName>
        <fullName evidence="2">Uncharacterized protein</fullName>
    </submittedName>
</protein>
<evidence type="ECO:0000313" key="2">
    <source>
        <dbReference type="EMBL" id="CRY77765.1"/>
    </source>
</evidence>
<dbReference type="KEGG" id="nfr:ERS450000_02577"/>
<feature type="region of interest" description="Disordered" evidence="1">
    <location>
        <begin position="162"/>
        <end position="187"/>
    </location>
</feature>
<gene>
    <name evidence="2" type="ORF">ERS450000_02577</name>
</gene>
<dbReference type="EMBL" id="LN868938">
    <property type="protein sequence ID" value="CRY77765.1"/>
    <property type="molecule type" value="Genomic_DNA"/>
</dbReference>
<name>A0A0H5NPG5_NOCFR</name>
<accession>A0A0H5NPG5</accession>
<dbReference type="AlphaFoldDB" id="A0A0H5NPG5"/>
<dbReference type="Proteomes" id="UP000057820">
    <property type="component" value="Chromosome 1"/>
</dbReference>
<proteinExistence type="predicted"/>
<reference evidence="3" key="1">
    <citation type="submission" date="2015-03" db="EMBL/GenBank/DDBJ databases">
        <authorList>
            <consortium name="Pathogen Informatics"/>
        </authorList>
    </citation>
    <scope>NUCLEOTIDE SEQUENCE [LARGE SCALE GENOMIC DNA]</scope>
    <source>
        <strain evidence="3">NCTC11134</strain>
    </source>
</reference>